<keyword evidence="2" id="KW-1185">Reference proteome</keyword>
<evidence type="ECO:0000313" key="2">
    <source>
        <dbReference type="Proteomes" id="UP000677054"/>
    </source>
</evidence>
<dbReference type="AlphaFoldDB" id="A0A7R9AEJ9"/>
<protein>
    <submittedName>
        <fullName evidence="1">Uncharacterized protein</fullName>
    </submittedName>
</protein>
<organism evidence="1">
    <name type="scientific">Darwinula stevensoni</name>
    <dbReference type="NCBI Taxonomy" id="69355"/>
    <lineage>
        <taxon>Eukaryota</taxon>
        <taxon>Metazoa</taxon>
        <taxon>Ecdysozoa</taxon>
        <taxon>Arthropoda</taxon>
        <taxon>Crustacea</taxon>
        <taxon>Oligostraca</taxon>
        <taxon>Ostracoda</taxon>
        <taxon>Podocopa</taxon>
        <taxon>Podocopida</taxon>
        <taxon>Darwinulocopina</taxon>
        <taxon>Darwinuloidea</taxon>
        <taxon>Darwinulidae</taxon>
        <taxon>Darwinula</taxon>
    </lineage>
</organism>
<name>A0A7R9AEJ9_9CRUS</name>
<dbReference type="EMBL" id="LR903883">
    <property type="protein sequence ID" value="CAD7252378.1"/>
    <property type="molecule type" value="Genomic_DNA"/>
</dbReference>
<dbReference type="Proteomes" id="UP000677054">
    <property type="component" value="Unassembled WGS sequence"/>
</dbReference>
<dbReference type="EMBL" id="CAJPEV010004366">
    <property type="protein sequence ID" value="CAG0901666.1"/>
    <property type="molecule type" value="Genomic_DNA"/>
</dbReference>
<evidence type="ECO:0000313" key="1">
    <source>
        <dbReference type="EMBL" id="CAD7252378.1"/>
    </source>
</evidence>
<proteinExistence type="predicted"/>
<sequence>MGKERGDGVLVYAPTLQAERRCELLAFRDKWVFFSAIEKEMFLIVGENKKDKDGKRLKVKGGKREYPAIKAAKLHPNHDHIELSASAARSFSTEKKNLLKEKLTAEGEDKGCQLPIVVASSPSSNSFNVGYLHAYKYEVIAGQHIVQARKEIGQETGKGKDTCTCAIYWGLTEEGKRMLALQNAKLQGVPYDALDVLEKYEELRETMENESEIHAAYGEILKDKKKHQVLKNIFQMGSEAVQGFLTVARELETKEPGCIDKRLSSTTSGESLHNHN</sequence>
<accession>A0A7R9AEJ9</accession>
<reference evidence="1" key="1">
    <citation type="submission" date="2020-11" db="EMBL/GenBank/DDBJ databases">
        <authorList>
            <person name="Tran Van P."/>
        </authorList>
    </citation>
    <scope>NUCLEOTIDE SEQUENCE</scope>
</reference>
<gene>
    <name evidence="1" type="ORF">DSTB1V02_LOCUS12136</name>
</gene>